<evidence type="ECO:0008006" key="7">
    <source>
        <dbReference type="Google" id="ProtNLM"/>
    </source>
</evidence>
<organism evidence="5 6">
    <name type="scientific">Achromobacter spanius</name>
    <dbReference type="NCBI Taxonomy" id="217203"/>
    <lineage>
        <taxon>Bacteria</taxon>
        <taxon>Pseudomonadati</taxon>
        <taxon>Pseudomonadota</taxon>
        <taxon>Betaproteobacteria</taxon>
        <taxon>Burkholderiales</taxon>
        <taxon>Alcaligenaceae</taxon>
        <taxon>Achromobacter</taxon>
    </lineage>
</organism>
<dbReference type="EMBL" id="LGVG01000001">
    <property type="protein sequence ID" value="KNE29608.1"/>
    <property type="molecule type" value="Genomic_DNA"/>
</dbReference>
<dbReference type="PANTHER" id="PTHR12215:SF10">
    <property type="entry name" value="L-AMINOADIPATE-SEMIALDEHYDE DEHYDROGENASE-PHOSPHOPANTETHEINYL TRANSFERASE"/>
    <property type="match status" value="1"/>
</dbReference>
<comment type="similarity">
    <text evidence="1">Belongs to the P-Pant transferase superfamily. Gsp/Sfp/HetI/AcpT family.</text>
</comment>
<evidence type="ECO:0000259" key="3">
    <source>
        <dbReference type="Pfam" id="PF01648"/>
    </source>
</evidence>
<dbReference type="Proteomes" id="UP000037511">
    <property type="component" value="Unassembled WGS sequence"/>
</dbReference>
<dbReference type="GO" id="GO:0005829">
    <property type="term" value="C:cytosol"/>
    <property type="evidence" value="ECO:0007669"/>
    <property type="project" value="TreeGrafter"/>
</dbReference>
<keyword evidence="2" id="KW-0808">Transferase</keyword>
<dbReference type="Pfam" id="PF22624">
    <property type="entry name" value="AASDHPPT_N"/>
    <property type="match status" value="1"/>
</dbReference>
<evidence type="ECO:0000259" key="4">
    <source>
        <dbReference type="Pfam" id="PF22624"/>
    </source>
</evidence>
<evidence type="ECO:0000313" key="5">
    <source>
        <dbReference type="EMBL" id="KNE29608.1"/>
    </source>
</evidence>
<reference evidence="5 6" key="1">
    <citation type="submission" date="2015-07" db="EMBL/GenBank/DDBJ databases">
        <title>Draft genome of Achromobacter spanius.</title>
        <authorList>
            <person name="Wang X."/>
        </authorList>
    </citation>
    <scope>NUCLEOTIDE SEQUENCE [LARGE SCALE GENOMIC DNA]</scope>
    <source>
        <strain evidence="5 6">CGMCC9173</strain>
    </source>
</reference>
<evidence type="ECO:0000256" key="1">
    <source>
        <dbReference type="ARBA" id="ARBA00010990"/>
    </source>
</evidence>
<dbReference type="InterPro" id="IPR050559">
    <property type="entry name" value="P-Pant_transferase_sf"/>
</dbReference>
<dbReference type="Pfam" id="PF01648">
    <property type="entry name" value="ACPS"/>
    <property type="match status" value="1"/>
</dbReference>
<dbReference type="InterPro" id="IPR037143">
    <property type="entry name" value="4-PPantetheinyl_Trfase_dom_sf"/>
</dbReference>
<name>A0AAW3IA75_9BURK</name>
<dbReference type="Gene3D" id="3.90.470.20">
    <property type="entry name" value="4'-phosphopantetheinyl transferase domain"/>
    <property type="match status" value="1"/>
</dbReference>
<dbReference type="InterPro" id="IPR008278">
    <property type="entry name" value="4-PPantetheinyl_Trfase_dom"/>
</dbReference>
<dbReference type="AlphaFoldDB" id="A0AAW3IA75"/>
<dbReference type="PANTHER" id="PTHR12215">
    <property type="entry name" value="PHOSPHOPANTETHEINE TRANSFERASE"/>
    <property type="match status" value="1"/>
</dbReference>
<accession>A0AAW3IA75</accession>
<proteinExistence type="inferred from homology"/>
<dbReference type="GO" id="GO:0000287">
    <property type="term" value="F:magnesium ion binding"/>
    <property type="evidence" value="ECO:0007669"/>
    <property type="project" value="InterPro"/>
</dbReference>
<evidence type="ECO:0000256" key="2">
    <source>
        <dbReference type="ARBA" id="ARBA00022679"/>
    </source>
</evidence>
<gene>
    <name evidence="5" type="ORF">AFM18_00955</name>
</gene>
<dbReference type="RefSeq" id="WP_050444826.1">
    <property type="nucleotide sequence ID" value="NZ_LGVG01000001.1"/>
</dbReference>
<dbReference type="GO" id="GO:0008897">
    <property type="term" value="F:holo-[acyl-carrier-protein] synthase activity"/>
    <property type="evidence" value="ECO:0007669"/>
    <property type="project" value="InterPro"/>
</dbReference>
<comment type="caution">
    <text evidence="5">The sequence shown here is derived from an EMBL/GenBank/DDBJ whole genome shotgun (WGS) entry which is preliminary data.</text>
</comment>
<dbReference type="InterPro" id="IPR055066">
    <property type="entry name" value="AASDHPPT_N"/>
</dbReference>
<protein>
    <recommendedName>
        <fullName evidence="7">4'-phosphopantetheinyl transferase</fullName>
    </recommendedName>
</protein>
<evidence type="ECO:0000313" key="6">
    <source>
        <dbReference type="Proteomes" id="UP000037511"/>
    </source>
</evidence>
<dbReference type="SUPFAM" id="SSF56214">
    <property type="entry name" value="4'-phosphopantetheinyl transferase"/>
    <property type="match status" value="2"/>
</dbReference>
<feature type="domain" description="4'-phosphopantetheinyl transferase N-terminal" evidence="4">
    <location>
        <begin position="32"/>
        <end position="109"/>
    </location>
</feature>
<feature type="domain" description="4'-phosphopantetheinyl transferase" evidence="3">
    <location>
        <begin position="115"/>
        <end position="190"/>
    </location>
</feature>
<dbReference type="GO" id="GO:0019878">
    <property type="term" value="P:lysine biosynthetic process via aminoadipic acid"/>
    <property type="evidence" value="ECO:0007669"/>
    <property type="project" value="TreeGrafter"/>
</dbReference>
<sequence length="237" mass="25434">MQALYLPERVPADVEVWRIALADGDEPVSTHGLSADEVLRMRRFRQADDARRFATTRRTLRELLARRLDVDAQALVFARGLHGKPTLGAAQRGAWEFSVSHSGQAALVALSNQRAVGVDIEWSRPCLDVQAIAPVCLTAAERERVVDAASFYRHWVGKEAVLKALGLGIGLHMQQLTVTPAANGDYGLRHCLPVADGDGAILACALPAPAGYLAALAWLDDQGGRPAASGRGVGQPF</sequence>